<dbReference type="CDD" id="cd00685">
    <property type="entry name" value="Trans_IPPS_HT"/>
    <property type="match status" value="1"/>
</dbReference>
<dbReference type="AlphaFoldDB" id="A0A6G4VEI8"/>
<sequence>MDLAAVQACVDDVLRGFLDAKAATAAAQGLPDDIPRALRDFLLAGGKRLRPLLCVIGWRAAGGRRNTTPVVRTAAALELFHAFCLIHDDIVDRSATRRGRPTVHRALASGHPAPDSPDAAWWGTCGAILTGDMALAWSEELLHTANHPYARRAALHKVLQEMRDEVIYGQYLDLLAPLAPATDVDAALRVIRYKTAKYTIERPLHIGAVLAGAGPRLLDTLSSLALPLGEAFQLRDDLLGVFGDPRRTGKPVLDDLREGKRTALLALAAQRATPGQRALLTGLVGSPALDEAGAARIRNVLQATGARTTVEIMIAARHEQALAVLEDTAIPPAVAVTLRRIAARTTERTS</sequence>
<gene>
    <name evidence="7" type="ORF">G5C60_34295</name>
</gene>
<dbReference type="PANTHER" id="PTHR12001:SF85">
    <property type="entry name" value="SHORT CHAIN ISOPRENYL DIPHOSPHATE SYNTHASE"/>
    <property type="match status" value="1"/>
</dbReference>
<evidence type="ECO:0000256" key="3">
    <source>
        <dbReference type="ARBA" id="ARBA00022679"/>
    </source>
</evidence>
<dbReference type="SUPFAM" id="SSF48576">
    <property type="entry name" value="Terpenoid synthases"/>
    <property type="match status" value="1"/>
</dbReference>
<dbReference type="PROSITE" id="PS00444">
    <property type="entry name" value="POLYPRENYL_SYNTHASE_2"/>
    <property type="match status" value="1"/>
</dbReference>
<protein>
    <submittedName>
        <fullName evidence="7">Polyprenyl synthetase family protein</fullName>
    </submittedName>
</protein>
<dbReference type="Gene3D" id="1.10.600.10">
    <property type="entry name" value="Farnesyl Diphosphate Synthase"/>
    <property type="match status" value="1"/>
</dbReference>
<dbReference type="Pfam" id="PF00348">
    <property type="entry name" value="polyprenyl_synt"/>
    <property type="match status" value="1"/>
</dbReference>
<name>A0A6G4VEI8_9ACTN</name>
<dbReference type="SFLD" id="SFLDG01017">
    <property type="entry name" value="Polyprenyl_Transferase_Like"/>
    <property type="match status" value="1"/>
</dbReference>
<comment type="cofactor">
    <cofactor evidence="1">
        <name>Mg(2+)</name>
        <dbReference type="ChEBI" id="CHEBI:18420"/>
    </cofactor>
</comment>
<dbReference type="PANTHER" id="PTHR12001">
    <property type="entry name" value="GERANYLGERANYL PYROPHOSPHATE SYNTHASE"/>
    <property type="match status" value="1"/>
</dbReference>
<dbReference type="PROSITE" id="PS00723">
    <property type="entry name" value="POLYPRENYL_SYNTHASE_1"/>
    <property type="match status" value="1"/>
</dbReference>
<dbReference type="GO" id="GO:0046872">
    <property type="term" value="F:metal ion binding"/>
    <property type="evidence" value="ECO:0007669"/>
    <property type="project" value="UniProtKB-KW"/>
</dbReference>
<organism evidence="7 8">
    <name type="scientific">Streptomyces scabichelini</name>
    <dbReference type="NCBI Taxonomy" id="2711217"/>
    <lineage>
        <taxon>Bacteria</taxon>
        <taxon>Bacillati</taxon>
        <taxon>Actinomycetota</taxon>
        <taxon>Actinomycetes</taxon>
        <taxon>Kitasatosporales</taxon>
        <taxon>Streptomycetaceae</taxon>
        <taxon>Streptomyces</taxon>
    </lineage>
</organism>
<proteinExistence type="inferred from homology"/>
<dbReference type="GO" id="GO:0008299">
    <property type="term" value="P:isoprenoid biosynthetic process"/>
    <property type="evidence" value="ECO:0007669"/>
    <property type="project" value="InterPro"/>
</dbReference>
<comment type="caution">
    <text evidence="7">The sequence shown here is derived from an EMBL/GenBank/DDBJ whole genome shotgun (WGS) entry which is preliminary data.</text>
</comment>
<reference evidence="7 8" key="1">
    <citation type="submission" date="2020-02" db="EMBL/GenBank/DDBJ databases">
        <title>Whole-genome analyses of novel actinobacteria.</title>
        <authorList>
            <person name="Sahin N."/>
            <person name="Gencbay T."/>
        </authorList>
    </citation>
    <scope>NUCLEOTIDE SEQUENCE [LARGE SCALE GENOMIC DNA]</scope>
    <source>
        <strain evidence="7 8">HC44</strain>
    </source>
</reference>
<dbReference type="Proteomes" id="UP000472335">
    <property type="component" value="Unassembled WGS sequence"/>
</dbReference>
<keyword evidence="5" id="KW-0460">Magnesium</keyword>
<accession>A0A6G4VEI8</accession>
<dbReference type="InterPro" id="IPR033749">
    <property type="entry name" value="Polyprenyl_synt_CS"/>
</dbReference>
<evidence type="ECO:0000256" key="2">
    <source>
        <dbReference type="ARBA" id="ARBA00006706"/>
    </source>
</evidence>
<keyword evidence="8" id="KW-1185">Reference proteome</keyword>
<dbReference type="InterPro" id="IPR008949">
    <property type="entry name" value="Isoprenoid_synthase_dom_sf"/>
</dbReference>
<dbReference type="InterPro" id="IPR000092">
    <property type="entry name" value="Polyprenyl_synt"/>
</dbReference>
<evidence type="ECO:0000313" key="8">
    <source>
        <dbReference type="Proteomes" id="UP000472335"/>
    </source>
</evidence>
<evidence type="ECO:0000256" key="6">
    <source>
        <dbReference type="RuleBase" id="RU004466"/>
    </source>
</evidence>
<dbReference type="EMBL" id="JAAKZY010000145">
    <property type="protein sequence ID" value="NGO12548.1"/>
    <property type="molecule type" value="Genomic_DNA"/>
</dbReference>
<keyword evidence="4" id="KW-0479">Metal-binding</keyword>
<evidence type="ECO:0000256" key="5">
    <source>
        <dbReference type="ARBA" id="ARBA00022842"/>
    </source>
</evidence>
<dbReference type="GO" id="GO:0004659">
    <property type="term" value="F:prenyltransferase activity"/>
    <property type="evidence" value="ECO:0007669"/>
    <property type="project" value="InterPro"/>
</dbReference>
<evidence type="ECO:0000313" key="7">
    <source>
        <dbReference type="EMBL" id="NGO12548.1"/>
    </source>
</evidence>
<dbReference type="SFLD" id="SFLDS00005">
    <property type="entry name" value="Isoprenoid_Synthase_Type_I"/>
    <property type="match status" value="1"/>
</dbReference>
<evidence type="ECO:0000256" key="4">
    <source>
        <dbReference type="ARBA" id="ARBA00022723"/>
    </source>
</evidence>
<evidence type="ECO:0000256" key="1">
    <source>
        <dbReference type="ARBA" id="ARBA00001946"/>
    </source>
</evidence>
<comment type="similarity">
    <text evidence="2 6">Belongs to the FPP/GGPP synthase family.</text>
</comment>
<keyword evidence="3 6" id="KW-0808">Transferase</keyword>